<dbReference type="InterPro" id="IPR001680">
    <property type="entry name" value="WD40_rpt"/>
</dbReference>
<keyword evidence="4" id="KW-0677">Repeat</keyword>
<dbReference type="InterPro" id="IPR020472">
    <property type="entry name" value="WD40_PAC1"/>
</dbReference>
<feature type="repeat" description="WD" evidence="7">
    <location>
        <begin position="241"/>
        <end position="282"/>
    </location>
</feature>
<dbReference type="GO" id="GO:0031124">
    <property type="term" value="P:mRNA 3'-end processing"/>
    <property type="evidence" value="ECO:0007669"/>
    <property type="project" value="InterPro"/>
</dbReference>
<dbReference type="EMBL" id="GIBP01002959">
    <property type="protein sequence ID" value="NDV31928.1"/>
    <property type="molecule type" value="Transcribed_RNA"/>
</dbReference>
<evidence type="ECO:0000256" key="4">
    <source>
        <dbReference type="ARBA" id="ARBA00022737"/>
    </source>
</evidence>
<dbReference type="PROSITE" id="PS00678">
    <property type="entry name" value="WD_REPEATS_1"/>
    <property type="match status" value="1"/>
</dbReference>
<feature type="repeat" description="WD" evidence="7">
    <location>
        <begin position="89"/>
        <end position="130"/>
    </location>
</feature>
<dbReference type="GO" id="GO:0005848">
    <property type="term" value="C:mRNA cleavage stimulating factor complex"/>
    <property type="evidence" value="ECO:0007669"/>
    <property type="project" value="InterPro"/>
</dbReference>
<dbReference type="PROSITE" id="PS50082">
    <property type="entry name" value="WD_REPEATS_2"/>
    <property type="match status" value="5"/>
</dbReference>
<dbReference type="InterPro" id="IPR036322">
    <property type="entry name" value="WD40_repeat_dom_sf"/>
</dbReference>
<keyword evidence="5" id="KW-0539">Nucleus</keyword>
<dbReference type="SMART" id="SM00320">
    <property type="entry name" value="WD40"/>
    <property type="match status" value="6"/>
</dbReference>
<keyword evidence="2 7" id="KW-0853">WD repeat</keyword>
<keyword evidence="3" id="KW-0507">mRNA processing</keyword>
<dbReference type="InterPro" id="IPR015943">
    <property type="entry name" value="WD40/YVTN_repeat-like_dom_sf"/>
</dbReference>
<proteinExistence type="predicted"/>
<evidence type="ECO:0000256" key="6">
    <source>
        <dbReference type="ARBA" id="ARBA00029851"/>
    </source>
</evidence>
<evidence type="ECO:0000256" key="2">
    <source>
        <dbReference type="ARBA" id="ARBA00022574"/>
    </source>
</evidence>
<feature type="repeat" description="WD" evidence="7">
    <location>
        <begin position="153"/>
        <end position="188"/>
    </location>
</feature>
<dbReference type="PRINTS" id="PR00320">
    <property type="entry name" value="GPROTEINBRPT"/>
</dbReference>
<organism evidence="8">
    <name type="scientific">Arcella intermedia</name>
    <dbReference type="NCBI Taxonomy" id="1963864"/>
    <lineage>
        <taxon>Eukaryota</taxon>
        <taxon>Amoebozoa</taxon>
        <taxon>Tubulinea</taxon>
        <taxon>Elardia</taxon>
        <taxon>Arcellinida</taxon>
        <taxon>Sphaerothecina</taxon>
        <taxon>Arcellidae</taxon>
        <taxon>Arcella</taxon>
    </lineage>
</organism>
<dbReference type="PROSITE" id="PS50294">
    <property type="entry name" value="WD_REPEATS_REGION"/>
    <property type="match status" value="4"/>
</dbReference>
<name>A0A6B2L520_9EUKA</name>
<dbReference type="PANTHER" id="PTHR44133">
    <property type="entry name" value="CLEAVAGE STIMULATION FACTOR SUBUNIT 1"/>
    <property type="match status" value="1"/>
</dbReference>
<dbReference type="Pfam" id="PF00400">
    <property type="entry name" value="WD40"/>
    <property type="match status" value="6"/>
</dbReference>
<dbReference type="SUPFAM" id="SSF50978">
    <property type="entry name" value="WD40 repeat-like"/>
    <property type="match status" value="1"/>
</dbReference>
<dbReference type="Gene3D" id="2.130.10.10">
    <property type="entry name" value="YVTN repeat-like/Quinoprotein amine dehydrogenase"/>
    <property type="match status" value="2"/>
</dbReference>
<dbReference type="AlphaFoldDB" id="A0A6B2L520"/>
<evidence type="ECO:0000256" key="1">
    <source>
        <dbReference type="ARBA" id="ARBA00004123"/>
    </source>
</evidence>
<reference evidence="8" key="1">
    <citation type="journal article" date="2020" name="J. Eukaryot. Microbiol.">
        <title>De novo Sequencing, Assembly and Annotation of the Transcriptome for the Free-Living Testate Amoeba Arcella intermedia.</title>
        <authorList>
            <person name="Ribeiro G.M."/>
            <person name="Porfirio-Sousa A.L."/>
            <person name="Maurer-Alcala X.X."/>
            <person name="Katz L.A."/>
            <person name="Lahr D.J.G."/>
        </authorList>
    </citation>
    <scope>NUCLEOTIDE SEQUENCE</scope>
</reference>
<dbReference type="CDD" id="cd00200">
    <property type="entry name" value="WD40"/>
    <property type="match status" value="1"/>
</dbReference>
<dbReference type="InterPro" id="IPR019775">
    <property type="entry name" value="WD40_repeat_CS"/>
</dbReference>
<dbReference type="GO" id="GO:0003723">
    <property type="term" value="F:RNA binding"/>
    <property type="evidence" value="ECO:0007669"/>
    <property type="project" value="TreeGrafter"/>
</dbReference>
<evidence type="ECO:0000256" key="5">
    <source>
        <dbReference type="ARBA" id="ARBA00023242"/>
    </source>
</evidence>
<comment type="subcellular location">
    <subcellularLocation>
        <location evidence="1">Nucleus</location>
    </subcellularLocation>
</comment>
<accession>A0A6B2L520</accession>
<feature type="repeat" description="WD" evidence="7">
    <location>
        <begin position="292"/>
        <end position="326"/>
    </location>
</feature>
<evidence type="ECO:0000256" key="3">
    <source>
        <dbReference type="ARBA" id="ARBA00022664"/>
    </source>
</evidence>
<dbReference type="InterPro" id="IPR044633">
    <property type="entry name" value="CstF1-like"/>
</dbReference>
<sequence length="415" mass="46879">MKEDGYHQAAGAVSDATMTPFVSGEHRGRLAHLIALGIAIEKERGIQYVPTSGAEKIDVAAVLKEIRGIDFETDTGMMKQYPNYQTRFITTHKNSCRCAKFSPDGKYIATGSADTSIKLLDVEKMMSYSQLKNEAEKIEGEDMQLSRPVIRTFYDHTAAINDLDFHPTFSVLASCGRDCSVKFYDYNSSVKRSFKQLQDTHNIRTICFHPCGDYLLAGTEHTMIRLYDIKSEKPYINPIDKHNHFGPINMVRYAADGRIFASCSKDGSVKLWDGVDNSCVNTIPNAHAGREVTTVQFSRNKKYLLTAGKDAMIRIWDVGSGREIKRIYTGNQKHPYWDNRLQVCFSYTEDYIFSSDENNNSGVIWDTRTGELVQRLSGHNGVVRWIASSPTDPHAMTCSDDHRARFWVEETPSSD</sequence>
<protein>
    <recommendedName>
        <fullName evidence="6">Cleavage stimulation factor 50 kDa subunit</fullName>
    </recommendedName>
</protein>
<evidence type="ECO:0000256" key="7">
    <source>
        <dbReference type="PROSITE-ProRule" id="PRU00221"/>
    </source>
</evidence>
<evidence type="ECO:0000313" key="8">
    <source>
        <dbReference type="EMBL" id="NDV31928.1"/>
    </source>
</evidence>
<dbReference type="PANTHER" id="PTHR44133:SF2">
    <property type="entry name" value="CLEAVAGE STIMULATION FACTOR SUBUNIT 1"/>
    <property type="match status" value="1"/>
</dbReference>
<feature type="repeat" description="WD" evidence="7">
    <location>
        <begin position="376"/>
        <end position="407"/>
    </location>
</feature>